<feature type="transmembrane region" description="Helical" evidence="1">
    <location>
        <begin position="223"/>
        <end position="245"/>
    </location>
</feature>
<feature type="transmembrane region" description="Helical" evidence="1">
    <location>
        <begin position="304"/>
        <end position="324"/>
    </location>
</feature>
<evidence type="ECO:0008006" key="5">
    <source>
        <dbReference type="Google" id="ProtNLM"/>
    </source>
</evidence>
<evidence type="ECO:0000256" key="2">
    <source>
        <dbReference type="SAM" id="SignalP"/>
    </source>
</evidence>
<keyword evidence="1" id="KW-0472">Membrane</keyword>
<sequence>MLAFAACAYCLLVFWQATAMGQVPISVPLTYEGDGLQYSFIIEAFSSHDGVGRIINAGAPFGTQNLDFPNADFSNLLLASLVAGDGHFGERLNLYLLLSVALTSFASFFTARRFGLRPLWAAIVAVAFTLLPFHFLRIPHLFYTNYSAAAVAVWIALQVAAPSNDDDEAPLWKRRLRLAGFALGCAWCASTGVYYAFFSCIVIASAGLLAAVRDSALAPVRRAALPLLIIVGTVGLQLLPTLVFVQEQGINERVAKRSFQESEVYGLRVTQLVLPSANHRLGRLANIRNRYDQQAPNVNENSTATLGVFGAFGFAAAILLVLAPRLRDRLRWPYELSAALLLILLLFATIGGFGTLFALLVTPQMRALNRISPFIALLAALIAAGVLQTIIDRFRFAMAHSIVAVIALIGIVYDQVPVGMGEPNPRRQADKVRFDDDRAFARIVTANLADGAAVMQLPYIDYPEAGSSIGDYTQFRNHLHAPSIRWTHGAMKGRPEGNWLAMVSALPPQLFAQTLRAAGFSGVVVDERGGNEFISSQAQAFAATGPSRKFTSKDKSQTGYLVSGVPSPIGVAISPARGWYAPERSADAVWIWSSGDASLQLSEATRAPCTARITLTSLRPQRVSAKVDGRLVGFVEVTSNTNAVLTMPIPVGTRTVLLGSDTPAASAGTDDPRVFGFQWKVVDAPVCVPGAG</sequence>
<keyword evidence="4" id="KW-1185">Reference proteome</keyword>
<proteinExistence type="predicted"/>
<feature type="transmembrane region" description="Helical" evidence="1">
    <location>
        <begin position="397"/>
        <end position="416"/>
    </location>
</feature>
<evidence type="ECO:0000313" key="4">
    <source>
        <dbReference type="Proteomes" id="UP000663400"/>
    </source>
</evidence>
<feature type="transmembrane region" description="Helical" evidence="1">
    <location>
        <begin position="118"/>
        <end position="136"/>
    </location>
</feature>
<keyword evidence="2" id="KW-0732">Signal</keyword>
<feature type="chain" id="PRO_5046523485" description="Sugar translocase" evidence="2">
    <location>
        <begin position="20"/>
        <end position="692"/>
    </location>
</feature>
<feature type="transmembrane region" description="Helical" evidence="1">
    <location>
        <begin position="181"/>
        <end position="211"/>
    </location>
</feature>
<dbReference type="EMBL" id="CP071517">
    <property type="protein sequence ID" value="QSX73637.1"/>
    <property type="molecule type" value="Genomic_DNA"/>
</dbReference>
<feature type="transmembrane region" description="Helical" evidence="1">
    <location>
        <begin position="373"/>
        <end position="391"/>
    </location>
</feature>
<evidence type="ECO:0000313" key="3">
    <source>
        <dbReference type="EMBL" id="QSX73637.1"/>
    </source>
</evidence>
<evidence type="ECO:0000256" key="1">
    <source>
        <dbReference type="SAM" id="Phobius"/>
    </source>
</evidence>
<organism evidence="3 4">
    <name type="scientific">Lysobacter arenosi</name>
    <dbReference type="NCBI Taxonomy" id="2795387"/>
    <lineage>
        <taxon>Bacteria</taxon>
        <taxon>Pseudomonadati</taxon>
        <taxon>Pseudomonadota</taxon>
        <taxon>Gammaproteobacteria</taxon>
        <taxon>Lysobacterales</taxon>
        <taxon>Lysobacteraceae</taxon>
        <taxon>Lysobacter</taxon>
    </lineage>
</organism>
<reference evidence="3 4" key="1">
    <citation type="submission" date="2021-02" db="EMBL/GenBank/DDBJ databases">
        <title>Lysobacter arenosi sp. nov., isolated from soil of gangwondo yeongwol, south Korea.</title>
        <authorList>
            <person name="Kim K.R."/>
            <person name="Kim K.H."/>
            <person name="Jeon C.O."/>
        </authorList>
    </citation>
    <scope>NUCLEOTIDE SEQUENCE [LARGE SCALE GENOMIC DNA]</scope>
    <source>
        <strain evidence="3 4">R7</strain>
    </source>
</reference>
<keyword evidence="1" id="KW-0812">Transmembrane</keyword>
<accession>A0ABX7R8A5</accession>
<feature type="transmembrane region" description="Helical" evidence="1">
    <location>
        <begin position="336"/>
        <end position="361"/>
    </location>
</feature>
<feature type="signal peptide" evidence="2">
    <location>
        <begin position="1"/>
        <end position="19"/>
    </location>
</feature>
<dbReference type="Proteomes" id="UP000663400">
    <property type="component" value="Chromosome"/>
</dbReference>
<keyword evidence="1" id="KW-1133">Transmembrane helix</keyword>
<feature type="transmembrane region" description="Helical" evidence="1">
    <location>
        <begin position="142"/>
        <end position="161"/>
    </location>
</feature>
<dbReference type="RefSeq" id="WP_207526920.1">
    <property type="nucleotide sequence ID" value="NZ_CP071517.1"/>
</dbReference>
<protein>
    <recommendedName>
        <fullName evidence="5">Sugar translocase</fullName>
    </recommendedName>
</protein>
<name>A0ABX7R8A5_9GAMM</name>
<gene>
    <name evidence="3" type="ORF">HIV01_010320</name>
</gene>
<feature type="transmembrane region" description="Helical" evidence="1">
    <location>
        <begin position="92"/>
        <end position="111"/>
    </location>
</feature>